<sequence>MPQFHRLYSSQSIFKIEHVCTLYKLKYTISYFWGIQN</sequence>
<dbReference type="AlphaFoldDB" id="A0A0E9U0V1"/>
<reference evidence="1" key="2">
    <citation type="journal article" date="2015" name="Fish Shellfish Immunol.">
        <title>Early steps in the European eel (Anguilla anguilla)-Vibrio vulnificus interaction in the gills: Role of the RtxA13 toxin.</title>
        <authorList>
            <person name="Callol A."/>
            <person name="Pajuelo D."/>
            <person name="Ebbesson L."/>
            <person name="Teles M."/>
            <person name="MacKenzie S."/>
            <person name="Amaro C."/>
        </authorList>
    </citation>
    <scope>NUCLEOTIDE SEQUENCE</scope>
</reference>
<name>A0A0E9U0V1_ANGAN</name>
<organism evidence="1">
    <name type="scientific">Anguilla anguilla</name>
    <name type="common">European freshwater eel</name>
    <name type="synonym">Muraena anguilla</name>
    <dbReference type="NCBI Taxonomy" id="7936"/>
    <lineage>
        <taxon>Eukaryota</taxon>
        <taxon>Metazoa</taxon>
        <taxon>Chordata</taxon>
        <taxon>Craniata</taxon>
        <taxon>Vertebrata</taxon>
        <taxon>Euteleostomi</taxon>
        <taxon>Actinopterygii</taxon>
        <taxon>Neopterygii</taxon>
        <taxon>Teleostei</taxon>
        <taxon>Anguilliformes</taxon>
        <taxon>Anguillidae</taxon>
        <taxon>Anguilla</taxon>
    </lineage>
</organism>
<dbReference type="EMBL" id="GBXM01049954">
    <property type="protein sequence ID" value="JAH58623.1"/>
    <property type="molecule type" value="Transcribed_RNA"/>
</dbReference>
<proteinExistence type="predicted"/>
<protein>
    <submittedName>
        <fullName evidence="1">Uncharacterized protein</fullName>
    </submittedName>
</protein>
<accession>A0A0E9U0V1</accession>
<evidence type="ECO:0000313" key="1">
    <source>
        <dbReference type="EMBL" id="JAH58623.1"/>
    </source>
</evidence>
<reference evidence="1" key="1">
    <citation type="submission" date="2014-11" db="EMBL/GenBank/DDBJ databases">
        <authorList>
            <person name="Amaro Gonzalez C."/>
        </authorList>
    </citation>
    <scope>NUCLEOTIDE SEQUENCE</scope>
</reference>